<gene>
    <name evidence="2" type="ORF">PCAL00307_LOCUS16749</name>
    <name evidence="3" type="ORF">PECAL_2P18200</name>
</gene>
<evidence type="ECO:0000313" key="4">
    <source>
        <dbReference type="Proteomes" id="UP000789595"/>
    </source>
</evidence>
<dbReference type="EMBL" id="CAKKNE010000002">
    <property type="protein sequence ID" value="CAH0368740.1"/>
    <property type="molecule type" value="Genomic_DNA"/>
</dbReference>
<dbReference type="EMBL" id="HBIW01019460">
    <property type="protein sequence ID" value="CAE0701313.1"/>
    <property type="molecule type" value="Transcribed_RNA"/>
</dbReference>
<evidence type="ECO:0000256" key="1">
    <source>
        <dbReference type="SAM" id="MobiDB-lite"/>
    </source>
</evidence>
<accession>A0A7S4EB89</accession>
<organism evidence="2">
    <name type="scientific">Pelagomonas calceolata</name>
    <dbReference type="NCBI Taxonomy" id="35677"/>
    <lineage>
        <taxon>Eukaryota</taxon>
        <taxon>Sar</taxon>
        <taxon>Stramenopiles</taxon>
        <taxon>Ochrophyta</taxon>
        <taxon>Pelagophyceae</taxon>
        <taxon>Pelagomonadales</taxon>
        <taxon>Pelagomonadaceae</taxon>
        <taxon>Pelagomonas</taxon>
    </lineage>
</organism>
<dbReference type="SUPFAM" id="SSF81383">
    <property type="entry name" value="F-box domain"/>
    <property type="match status" value="1"/>
</dbReference>
<sequence>MSRPTASNKKTKQPRRPPPPPPTTFAPRAWAAGEAVRVLRRRDGRKGVDATVRSHDGDSVRLLFDNGSEADVPAGYDARCAVVRRPDQTVALPEDCVRHVAGFLSAKRALRAAGVAAAWKNAARHDGDWRRRVAARWPYEVAGAVASWRDVYRHRLSAERALRRDVRAGVLPRRLFAPRLCANPCCAERFLTRRDALAHHRVHPHSWLGIDFDDEVWLNDRARGIILYRDDRKRELQVHAMEILEHRPISPTIGLCANFDM</sequence>
<feature type="region of interest" description="Disordered" evidence="1">
    <location>
        <begin position="1"/>
        <end position="31"/>
    </location>
</feature>
<evidence type="ECO:0000313" key="2">
    <source>
        <dbReference type="EMBL" id="CAE0701313.1"/>
    </source>
</evidence>
<dbReference type="Gene3D" id="1.20.1280.50">
    <property type="match status" value="1"/>
</dbReference>
<proteinExistence type="predicted"/>
<dbReference type="Proteomes" id="UP000789595">
    <property type="component" value="Unassembled WGS sequence"/>
</dbReference>
<dbReference type="AlphaFoldDB" id="A0A7S4EB89"/>
<name>A0A7S4EB89_9STRA</name>
<reference evidence="3" key="2">
    <citation type="submission" date="2021-11" db="EMBL/GenBank/DDBJ databases">
        <authorList>
            <consortium name="Genoscope - CEA"/>
            <person name="William W."/>
        </authorList>
    </citation>
    <scope>NUCLEOTIDE SEQUENCE</scope>
</reference>
<evidence type="ECO:0000313" key="3">
    <source>
        <dbReference type="EMBL" id="CAH0368740.1"/>
    </source>
</evidence>
<protein>
    <submittedName>
        <fullName evidence="2">Uncharacterized protein</fullName>
    </submittedName>
</protein>
<keyword evidence="4" id="KW-1185">Reference proteome</keyword>
<reference evidence="2" key="1">
    <citation type="submission" date="2021-01" db="EMBL/GenBank/DDBJ databases">
        <authorList>
            <person name="Corre E."/>
            <person name="Pelletier E."/>
            <person name="Niang G."/>
            <person name="Scheremetjew M."/>
            <person name="Finn R."/>
            <person name="Kale V."/>
            <person name="Holt S."/>
            <person name="Cochrane G."/>
            <person name="Meng A."/>
            <person name="Brown T."/>
            <person name="Cohen L."/>
        </authorList>
    </citation>
    <scope>NUCLEOTIDE SEQUENCE</scope>
    <source>
        <strain evidence="2">CCMP1756</strain>
    </source>
</reference>
<dbReference type="InterPro" id="IPR036047">
    <property type="entry name" value="F-box-like_dom_sf"/>
</dbReference>